<comment type="caution">
    <text evidence="1">The sequence shown here is derived from an EMBL/GenBank/DDBJ whole genome shotgun (WGS) entry which is preliminary data.</text>
</comment>
<gene>
    <name evidence="1" type="ORF">GCM10011369_05760</name>
</gene>
<protein>
    <submittedName>
        <fullName evidence="1">Uncharacterized protein</fullName>
    </submittedName>
</protein>
<evidence type="ECO:0000313" key="2">
    <source>
        <dbReference type="Proteomes" id="UP000619743"/>
    </source>
</evidence>
<sequence>MGHFFKVVGWAILSVCIASCKSTIVDIAPLEVEFQGEAASTHISIDSISTWESYVEELQPAFSISEKDALKQVVPTTLRF</sequence>
<evidence type="ECO:0000313" key="1">
    <source>
        <dbReference type="EMBL" id="GGA66968.1"/>
    </source>
</evidence>
<keyword evidence="2" id="KW-1185">Reference proteome</keyword>
<dbReference type="EMBL" id="BMDX01000002">
    <property type="protein sequence ID" value="GGA66968.1"/>
    <property type="molecule type" value="Genomic_DNA"/>
</dbReference>
<organism evidence="1 2">
    <name type="scientific">Neiella marina</name>
    <dbReference type="NCBI Taxonomy" id="508461"/>
    <lineage>
        <taxon>Bacteria</taxon>
        <taxon>Pseudomonadati</taxon>
        <taxon>Pseudomonadota</taxon>
        <taxon>Gammaproteobacteria</taxon>
        <taxon>Alteromonadales</taxon>
        <taxon>Echinimonadaceae</taxon>
        <taxon>Neiella</taxon>
    </lineage>
</organism>
<accession>A0A8J2U2K3</accession>
<dbReference type="AlphaFoldDB" id="A0A8J2U2K3"/>
<dbReference type="Proteomes" id="UP000619743">
    <property type="component" value="Unassembled WGS sequence"/>
</dbReference>
<reference evidence="2" key="1">
    <citation type="journal article" date="2019" name="Int. J. Syst. Evol. Microbiol.">
        <title>The Global Catalogue of Microorganisms (GCM) 10K type strain sequencing project: providing services to taxonomists for standard genome sequencing and annotation.</title>
        <authorList>
            <consortium name="The Broad Institute Genomics Platform"/>
            <consortium name="The Broad Institute Genome Sequencing Center for Infectious Disease"/>
            <person name="Wu L."/>
            <person name="Ma J."/>
        </authorList>
    </citation>
    <scope>NUCLEOTIDE SEQUENCE [LARGE SCALE GENOMIC DNA]</scope>
    <source>
        <strain evidence="2">CGMCC 1.10130</strain>
    </source>
</reference>
<proteinExistence type="predicted"/>
<name>A0A8J2U2K3_9GAMM</name>